<dbReference type="EMBL" id="AP014648">
    <property type="protein sequence ID" value="BAQ18589.1"/>
    <property type="molecule type" value="Genomic_DNA"/>
</dbReference>
<reference evidence="2 3" key="1">
    <citation type="submission" date="2014-09" db="EMBL/GenBank/DDBJ databases">
        <title>Genome sequencing of Methyloceanibacter caenitepidi Gela4.</title>
        <authorList>
            <person name="Takeuchi M."/>
            <person name="Susumu S."/>
            <person name="Kamagata Y."/>
            <person name="Oshima K."/>
            <person name="Hattori M."/>
            <person name="Iwasaki W."/>
        </authorList>
    </citation>
    <scope>NUCLEOTIDE SEQUENCE [LARGE SCALE GENOMIC DNA]</scope>
    <source>
        <strain evidence="2 3">Gela4</strain>
    </source>
</reference>
<feature type="region of interest" description="Disordered" evidence="1">
    <location>
        <begin position="1"/>
        <end position="37"/>
    </location>
</feature>
<organism evidence="2 3">
    <name type="scientific">Methyloceanibacter caenitepidi</name>
    <dbReference type="NCBI Taxonomy" id="1384459"/>
    <lineage>
        <taxon>Bacteria</taxon>
        <taxon>Pseudomonadati</taxon>
        <taxon>Pseudomonadota</taxon>
        <taxon>Alphaproteobacteria</taxon>
        <taxon>Hyphomicrobiales</taxon>
        <taxon>Hyphomicrobiaceae</taxon>
        <taxon>Methyloceanibacter</taxon>
    </lineage>
</organism>
<sequence>MSTLSSPAAQEKDASATDRSLPRFRPVFDPGAINRAA</sequence>
<dbReference type="AlphaFoldDB" id="A0A0A8K964"/>
<protein>
    <submittedName>
        <fullName evidence="2">Uncharacterized protein</fullName>
    </submittedName>
</protein>
<dbReference type="HOGENOM" id="CLU_3345772_0_0_5"/>
<evidence type="ECO:0000256" key="1">
    <source>
        <dbReference type="SAM" id="MobiDB-lite"/>
    </source>
</evidence>
<dbReference type="KEGG" id="mcg:GL4_3158"/>
<evidence type="ECO:0000313" key="2">
    <source>
        <dbReference type="EMBL" id="BAQ18589.1"/>
    </source>
</evidence>
<evidence type="ECO:0000313" key="3">
    <source>
        <dbReference type="Proteomes" id="UP000031643"/>
    </source>
</evidence>
<name>A0A0A8K964_9HYPH</name>
<gene>
    <name evidence="2" type="ORF">GL4_3158</name>
</gene>
<proteinExistence type="predicted"/>
<accession>A0A0A8K964</accession>
<keyword evidence="3" id="KW-1185">Reference proteome</keyword>
<dbReference type="Proteomes" id="UP000031643">
    <property type="component" value="Chromosome"/>
</dbReference>